<evidence type="ECO:0000313" key="3">
    <source>
        <dbReference type="EMBL" id="RKP07002.1"/>
    </source>
</evidence>
<keyword evidence="1" id="KW-0732">Signal</keyword>
<feature type="domain" description="Protein kinase" evidence="2">
    <location>
        <begin position="1"/>
        <end position="306"/>
    </location>
</feature>
<dbReference type="OrthoDB" id="4062651at2759"/>
<dbReference type="Pfam" id="PF00069">
    <property type="entry name" value="Pkinase"/>
    <property type="match status" value="1"/>
</dbReference>
<name>A0A4P9XMC7_9FUNG</name>
<dbReference type="PROSITE" id="PS50011">
    <property type="entry name" value="PROTEIN_KINASE_DOM"/>
    <property type="match status" value="1"/>
</dbReference>
<accession>A0A4P9XMC7</accession>
<reference evidence="4" key="1">
    <citation type="journal article" date="2018" name="Nat. Microbiol.">
        <title>Leveraging single-cell genomics to expand the fungal tree of life.</title>
        <authorList>
            <person name="Ahrendt S.R."/>
            <person name="Quandt C.A."/>
            <person name="Ciobanu D."/>
            <person name="Clum A."/>
            <person name="Salamov A."/>
            <person name="Andreopoulos B."/>
            <person name="Cheng J.F."/>
            <person name="Woyke T."/>
            <person name="Pelin A."/>
            <person name="Henrissat B."/>
            <person name="Reynolds N.K."/>
            <person name="Benny G.L."/>
            <person name="Smith M.E."/>
            <person name="James T.Y."/>
            <person name="Grigoriev I.V."/>
        </authorList>
    </citation>
    <scope>NUCLEOTIDE SEQUENCE [LARGE SCALE GENOMIC DNA]</scope>
    <source>
        <strain evidence="4">RSA 1356</strain>
    </source>
</reference>
<dbReference type="EMBL" id="KZ992781">
    <property type="protein sequence ID" value="RKP07002.1"/>
    <property type="molecule type" value="Genomic_DNA"/>
</dbReference>
<dbReference type="InterPro" id="IPR000719">
    <property type="entry name" value="Prot_kinase_dom"/>
</dbReference>
<proteinExistence type="predicted"/>
<dbReference type="GO" id="GO:0004674">
    <property type="term" value="F:protein serine/threonine kinase activity"/>
    <property type="evidence" value="ECO:0007669"/>
    <property type="project" value="TreeGrafter"/>
</dbReference>
<evidence type="ECO:0000256" key="1">
    <source>
        <dbReference type="SAM" id="SignalP"/>
    </source>
</evidence>
<keyword evidence="3" id="KW-0418">Kinase</keyword>
<feature type="signal peptide" evidence="1">
    <location>
        <begin position="1"/>
        <end position="25"/>
    </location>
</feature>
<protein>
    <submittedName>
        <fullName evidence="3">Kinase-like domain-containing protein</fullName>
    </submittedName>
</protein>
<dbReference type="PANTHER" id="PTHR44167:SF24">
    <property type="entry name" value="SERINE_THREONINE-PROTEIN KINASE CHK2"/>
    <property type="match status" value="1"/>
</dbReference>
<sequence length="327" mass="36559">MRLFSVHSLVAAAAAVLWSSGVSHACEPVPSTGFGERTRPFVASAQYFGHTSIIKCTTREGIERERLSLAAIHDSNPLLYGISPSVKDMFVEPFKGVPPVANYCCTVFKHHHGLGLADYVRDLSSKSKDRLLPNIFVQLITAIQYLHRLGWAYGDLTPEHVAIRYTGVRNPPKVILTDLSGAQHVWSREQISSAGTHGYLPPEDYFGKPVNLYKRDSWMLGATLYAAYTGRPPYGFDYFENTTMTRSWTTTYTIWWMRSIVMTGENTFKPIFGSNNGHLMRLMNTLLKCRAEDRPTLGGLDASLIFSLAAKNKPIAFLGQMWSKLVS</sequence>
<dbReference type="STRING" id="78915.A0A4P9XMC7"/>
<dbReference type="GO" id="GO:0005737">
    <property type="term" value="C:cytoplasm"/>
    <property type="evidence" value="ECO:0007669"/>
    <property type="project" value="TreeGrafter"/>
</dbReference>
<feature type="chain" id="PRO_5020202676" evidence="1">
    <location>
        <begin position="26"/>
        <end position="327"/>
    </location>
</feature>
<evidence type="ECO:0000259" key="2">
    <source>
        <dbReference type="PROSITE" id="PS50011"/>
    </source>
</evidence>
<dbReference type="Gene3D" id="1.10.510.10">
    <property type="entry name" value="Transferase(Phosphotransferase) domain 1"/>
    <property type="match status" value="1"/>
</dbReference>
<dbReference type="GO" id="GO:0005634">
    <property type="term" value="C:nucleus"/>
    <property type="evidence" value="ECO:0007669"/>
    <property type="project" value="TreeGrafter"/>
</dbReference>
<keyword evidence="4" id="KW-1185">Reference proteome</keyword>
<dbReference type="Proteomes" id="UP000271241">
    <property type="component" value="Unassembled WGS sequence"/>
</dbReference>
<dbReference type="GO" id="GO:0005524">
    <property type="term" value="F:ATP binding"/>
    <property type="evidence" value="ECO:0007669"/>
    <property type="project" value="InterPro"/>
</dbReference>
<organism evidence="3 4">
    <name type="scientific">Thamnocephalis sphaerospora</name>
    <dbReference type="NCBI Taxonomy" id="78915"/>
    <lineage>
        <taxon>Eukaryota</taxon>
        <taxon>Fungi</taxon>
        <taxon>Fungi incertae sedis</taxon>
        <taxon>Zoopagomycota</taxon>
        <taxon>Zoopagomycotina</taxon>
        <taxon>Zoopagomycetes</taxon>
        <taxon>Zoopagales</taxon>
        <taxon>Sigmoideomycetaceae</taxon>
        <taxon>Thamnocephalis</taxon>
    </lineage>
</organism>
<dbReference type="GO" id="GO:0044773">
    <property type="term" value="P:mitotic DNA damage checkpoint signaling"/>
    <property type="evidence" value="ECO:0007669"/>
    <property type="project" value="TreeGrafter"/>
</dbReference>
<dbReference type="PANTHER" id="PTHR44167">
    <property type="entry name" value="OVARIAN-SPECIFIC SERINE/THREONINE-PROTEIN KINASE LOK-RELATED"/>
    <property type="match status" value="1"/>
</dbReference>
<gene>
    <name evidence="3" type="ORF">THASP1DRAFT_24765</name>
</gene>
<dbReference type="SUPFAM" id="SSF56112">
    <property type="entry name" value="Protein kinase-like (PK-like)"/>
    <property type="match status" value="1"/>
</dbReference>
<dbReference type="InterPro" id="IPR011009">
    <property type="entry name" value="Kinase-like_dom_sf"/>
</dbReference>
<dbReference type="AlphaFoldDB" id="A0A4P9XMC7"/>
<evidence type="ECO:0000313" key="4">
    <source>
        <dbReference type="Proteomes" id="UP000271241"/>
    </source>
</evidence>
<keyword evidence="3" id="KW-0808">Transferase</keyword>
<dbReference type="SMART" id="SM00220">
    <property type="entry name" value="S_TKc"/>
    <property type="match status" value="1"/>
</dbReference>